<feature type="domain" description="Guanylate-binding protein N-terminal" evidence="1">
    <location>
        <begin position="21"/>
        <end position="282"/>
    </location>
</feature>
<sequence length="456" mass="51976">MVLDLVSHNEEEGKIEFHLDSLAALLEPHKEKLISVISISGAFRTGKSFLQNWVLKYLNCGSKESFSEFLQNEDNAEESLAGFKSIRTRDPVTDGIDIFDEIFEFEHAVHGPVVVVVLDTQGIFSMNSDYAESVAIFAISLLLSSMQLYNIRGNMTRNDLEHLRLFASFGKMIIDMNPNAELTPFQQLAFVIRDWDLDDELGLEAGTSILMQTMEDCSDSEEGSELVQSIKNSFKKLICSTMRHPGSCLRDEDFEGQFGRLDEEFRTTLEELIPYVCNDSTDDQSVCPVIKTDPLGNNMNCEDFIDQVEMLKEVFESGQIESPESLYSAYSKVSHGKATKRAANYWNSKIENILPDMPESRRDTPRKYDFLETDEFDDKVKKYQKEAWNIYDSAPKLEASEMEEELRKGLEQRMEEDIENQRSENLNREALYDKTWQARCACLVATCACCTACACK</sequence>
<evidence type="ECO:0000313" key="2">
    <source>
        <dbReference type="EMBL" id="CAG5097586.1"/>
    </source>
</evidence>
<reference evidence="2 3" key="1">
    <citation type="submission" date="2021-04" db="EMBL/GenBank/DDBJ databases">
        <authorList>
            <person name="Bliznina A."/>
        </authorList>
    </citation>
    <scope>NUCLEOTIDE SEQUENCE [LARGE SCALE GENOMIC DNA]</scope>
</reference>
<dbReference type="EMBL" id="OU015569">
    <property type="protein sequence ID" value="CAG5097586.1"/>
    <property type="molecule type" value="Genomic_DNA"/>
</dbReference>
<gene>
    <name evidence="2" type="ORF">OKIOD_LOCUS6697</name>
</gene>
<organism evidence="2 3">
    <name type="scientific">Oikopleura dioica</name>
    <name type="common">Tunicate</name>
    <dbReference type="NCBI Taxonomy" id="34765"/>
    <lineage>
        <taxon>Eukaryota</taxon>
        <taxon>Metazoa</taxon>
        <taxon>Chordata</taxon>
        <taxon>Tunicata</taxon>
        <taxon>Appendicularia</taxon>
        <taxon>Copelata</taxon>
        <taxon>Oikopleuridae</taxon>
        <taxon>Oikopleura</taxon>
    </lineage>
</organism>
<dbReference type="Pfam" id="PF02263">
    <property type="entry name" value="GBP"/>
    <property type="match status" value="1"/>
</dbReference>
<keyword evidence="3" id="KW-1185">Reference proteome</keyword>
<dbReference type="SUPFAM" id="SSF52540">
    <property type="entry name" value="P-loop containing nucleoside triphosphate hydrolases"/>
    <property type="match status" value="1"/>
</dbReference>
<name>A0ABN7SCD9_OIKDI</name>
<accession>A0ABN7SCD9</accession>
<proteinExistence type="predicted"/>
<dbReference type="PANTHER" id="PTHR10751">
    <property type="entry name" value="GUANYLATE BINDING PROTEIN"/>
    <property type="match status" value="1"/>
</dbReference>
<evidence type="ECO:0000259" key="1">
    <source>
        <dbReference type="Pfam" id="PF02263"/>
    </source>
</evidence>
<dbReference type="Gene3D" id="3.40.50.300">
    <property type="entry name" value="P-loop containing nucleotide triphosphate hydrolases"/>
    <property type="match status" value="1"/>
</dbReference>
<dbReference type="Proteomes" id="UP001158576">
    <property type="component" value="Chromosome XSR"/>
</dbReference>
<evidence type="ECO:0000313" key="3">
    <source>
        <dbReference type="Proteomes" id="UP001158576"/>
    </source>
</evidence>
<protein>
    <submittedName>
        <fullName evidence="2">Oidioi.mRNA.OKI2018_I69.XSR.g15139.t1.cds</fullName>
    </submittedName>
</protein>
<dbReference type="InterPro" id="IPR027417">
    <property type="entry name" value="P-loop_NTPase"/>
</dbReference>
<dbReference type="InterPro" id="IPR015894">
    <property type="entry name" value="Guanylate-bd_N"/>
</dbReference>